<feature type="compositionally biased region" description="Basic residues" evidence="1">
    <location>
        <begin position="122"/>
        <end position="133"/>
    </location>
</feature>
<gene>
    <name evidence="2" type="ORF">AYM40_37160</name>
</gene>
<dbReference type="KEGG" id="buz:AYM40_37160"/>
<keyword evidence="2" id="KW-0614">Plasmid</keyword>
<sequence length="145" mass="16501">MGSHWNDPTPQRPLQQVELAPALNAAVILSQVLSARVLNGLPIRPTQWNTLECRVNEWRLLLANDRSRQDPLTRSHLNILRQLMKAILEEHRRGADAGAEVWAELQPIVRAANFHLQGFPMRVRKGTSQRRRPPAADSREQLIDA</sequence>
<dbReference type="EMBL" id="CP014581">
    <property type="protein sequence ID" value="ANB77995.1"/>
    <property type="molecule type" value="Genomic_DNA"/>
</dbReference>
<evidence type="ECO:0000313" key="3">
    <source>
        <dbReference type="Proteomes" id="UP000076852"/>
    </source>
</evidence>
<organism evidence="2 3">
    <name type="scientific">Paraburkholderia phytofirmans OLGA172</name>
    <dbReference type="NCBI Taxonomy" id="1417228"/>
    <lineage>
        <taxon>Bacteria</taxon>
        <taxon>Pseudomonadati</taxon>
        <taxon>Pseudomonadota</taxon>
        <taxon>Betaproteobacteria</taxon>
        <taxon>Burkholderiales</taxon>
        <taxon>Burkholderiaceae</taxon>
        <taxon>Paraburkholderia</taxon>
    </lineage>
</organism>
<protein>
    <submittedName>
        <fullName evidence="2">Uncharacterized protein</fullName>
    </submittedName>
</protein>
<evidence type="ECO:0000313" key="2">
    <source>
        <dbReference type="EMBL" id="ANB77995.1"/>
    </source>
</evidence>
<proteinExistence type="predicted"/>
<evidence type="ECO:0000256" key="1">
    <source>
        <dbReference type="SAM" id="MobiDB-lite"/>
    </source>
</evidence>
<dbReference type="Proteomes" id="UP000076852">
    <property type="component" value="Plasmid pOLGA2"/>
</dbReference>
<dbReference type="AlphaFoldDB" id="A0A167WPG3"/>
<keyword evidence="3" id="KW-1185">Reference proteome</keyword>
<name>A0A167WPG3_9BURK</name>
<accession>A0A167WPG3</accession>
<feature type="region of interest" description="Disordered" evidence="1">
    <location>
        <begin position="122"/>
        <end position="145"/>
    </location>
</feature>
<reference evidence="2 3" key="1">
    <citation type="journal article" date="2016" name="Gene">
        <title>PacBio SMRT assembly of a complex multi-replicon genome reveals chlorocatechol degradative operon in a region of genome plasticity.</title>
        <authorList>
            <person name="Ricker N."/>
            <person name="Shen S.Y."/>
            <person name="Goordial J."/>
            <person name="Jin S."/>
            <person name="Fulthorpe R.R."/>
        </authorList>
    </citation>
    <scope>NUCLEOTIDE SEQUENCE [LARGE SCALE GENOMIC DNA]</scope>
    <source>
        <strain evidence="2 3">OLGA172</strain>
        <plasmid evidence="3">polga2</plasmid>
    </source>
</reference>
<geneLocation type="plasmid" evidence="3">
    <name>polga2</name>
</geneLocation>